<dbReference type="PANTHER" id="PTHR10422">
    <property type="entry name" value="CYTOCHROME C OXIDASE SUBUNIT 1"/>
    <property type="match status" value="1"/>
</dbReference>
<feature type="domain" description="Cytochrome oxidase subunit I profile" evidence="2">
    <location>
        <begin position="33"/>
        <end position="510"/>
    </location>
</feature>
<dbReference type="InterPro" id="IPR036927">
    <property type="entry name" value="Cyt_c_oxase-like_su1_sf"/>
</dbReference>
<organism evidence="3">
    <name type="scientific">freshwater metagenome</name>
    <dbReference type="NCBI Taxonomy" id="449393"/>
    <lineage>
        <taxon>unclassified sequences</taxon>
        <taxon>metagenomes</taxon>
        <taxon>ecological metagenomes</taxon>
    </lineage>
</organism>
<evidence type="ECO:0000259" key="2">
    <source>
        <dbReference type="PROSITE" id="PS50855"/>
    </source>
</evidence>
<feature type="transmembrane region" description="Helical" evidence="1">
    <location>
        <begin position="150"/>
        <end position="178"/>
    </location>
</feature>
<dbReference type="AlphaFoldDB" id="A0A6J6CKN3"/>
<dbReference type="PRINTS" id="PR01165">
    <property type="entry name" value="CYCOXIDASEI"/>
</dbReference>
<feature type="transmembrane region" description="Helical" evidence="1">
    <location>
        <begin position="408"/>
        <end position="433"/>
    </location>
</feature>
<evidence type="ECO:0000256" key="1">
    <source>
        <dbReference type="SAM" id="Phobius"/>
    </source>
</evidence>
<proteinExistence type="predicted"/>
<sequence length="520" mass="52935">MALTDTRPETGTDATSVAPSVVPSPLTIFGSGDHKAVGTFYVLAALVFGIAGWIATALASAHIVGSGSFLSETAGTQLLQTSKIGLILLVIVPLFLGIATYIVPLQVGASTVAFPRAAAAAMWTWLLSSGVFVVASFIEGGFGGVRAKSVSLTLLALGGLIVALLLGTVCVLTTAITLRTPGMTLDRVPMFTFSMLVGGAIWMLTLPVLFANLLLIWVDHRYGGSTVFGASEIQFAQVSWITHQPQIYAFLIPGLGIVADVVATLTGARLGKRNLLLTAIGAFGVLSVGAWAQAAIYPSFSEDLVWQAMGVLALLPLLLLLGGIAAAFKDGKPSLKSPLGLAVVSIVLTLLGVFAGALLAITPLELRATSFFANGQAILVLGAALAAGAAGIGYWGPKMTGGQLADGLGKLNVLVMLGGGILGGVSLCVVGFSTRFTGLSGAQDTLVVISVIGSALFAIGCVLVILGLASGARKGAPEAGDDAWGTGQTLEWACPSPPPTGNFGDLAVVRSPEPLLDEEA</sequence>
<feature type="transmembrane region" description="Helical" evidence="1">
    <location>
        <begin position="339"/>
        <end position="361"/>
    </location>
</feature>
<feature type="transmembrane region" description="Helical" evidence="1">
    <location>
        <begin position="117"/>
        <end position="138"/>
    </location>
</feature>
<dbReference type="Pfam" id="PF00115">
    <property type="entry name" value="COX1"/>
    <property type="match status" value="1"/>
</dbReference>
<dbReference type="InterPro" id="IPR023616">
    <property type="entry name" value="Cyt_c_oxase-like_su1_dom"/>
</dbReference>
<feature type="transmembrane region" description="Helical" evidence="1">
    <location>
        <begin position="40"/>
        <end position="64"/>
    </location>
</feature>
<reference evidence="3" key="1">
    <citation type="submission" date="2020-05" db="EMBL/GenBank/DDBJ databases">
        <authorList>
            <person name="Chiriac C."/>
            <person name="Salcher M."/>
            <person name="Ghai R."/>
            <person name="Kavagutti S V."/>
        </authorList>
    </citation>
    <scope>NUCLEOTIDE SEQUENCE</scope>
</reference>
<feature type="transmembrane region" description="Helical" evidence="1">
    <location>
        <begin position="445"/>
        <end position="469"/>
    </location>
</feature>
<feature type="transmembrane region" description="Helical" evidence="1">
    <location>
        <begin position="84"/>
        <end position="105"/>
    </location>
</feature>
<dbReference type="PROSITE" id="PS50855">
    <property type="entry name" value="COX1"/>
    <property type="match status" value="1"/>
</dbReference>
<dbReference type="GO" id="GO:0022904">
    <property type="term" value="P:respiratory electron transport chain"/>
    <property type="evidence" value="ECO:0007669"/>
    <property type="project" value="TreeGrafter"/>
</dbReference>
<accession>A0A6J6CKN3</accession>
<dbReference type="PANTHER" id="PTHR10422:SF29">
    <property type="entry name" value="CYTOCHROME C OXIDASE SUBUNIT 1 HOMOLOG, BACTEROID"/>
    <property type="match status" value="1"/>
</dbReference>
<protein>
    <submittedName>
        <fullName evidence="3">Unannotated protein</fullName>
    </submittedName>
</protein>
<dbReference type="SUPFAM" id="SSF81442">
    <property type="entry name" value="Cytochrome c oxidase subunit I-like"/>
    <property type="match status" value="1"/>
</dbReference>
<dbReference type="GO" id="GO:0020037">
    <property type="term" value="F:heme binding"/>
    <property type="evidence" value="ECO:0007669"/>
    <property type="project" value="InterPro"/>
</dbReference>
<dbReference type="GO" id="GO:0009060">
    <property type="term" value="P:aerobic respiration"/>
    <property type="evidence" value="ECO:0007669"/>
    <property type="project" value="InterPro"/>
</dbReference>
<feature type="transmembrane region" description="Helical" evidence="1">
    <location>
        <begin position="190"/>
        <end position="218"/>
    </location>
</feature>
<dbReference type="GO" id="GO:0016020">
    <property type="term" value="C:membrane"/>
    <property type="evidence" value="ECO:0007669"/>
    <property type="project" value="InterPro"/>
</dbReference>
<keyword evidence="1" id="KW-0472">Membrane</keyword>
<dbReference type="EMBL" id="CAEZSU010000089">
    <property type="protein sequence ID" value="CAB4551971.1"/>
    <property type="molecule type" value="Genomic_DNA"/>
</dbReference>
<dbReference type="GO" id="GO:0004129">
    <property type="term" value="F:cytochrome-c oxidase activity"/>
    <property type="evidence" value="ECO:0007669"/>
    <property type="project" value="InterPro"/>
</dbReference>
<keyword evidence="1" id="KW-1133">Transmembrane helix</keyword>
<evidence type="ECO:0000313" key="3">
    <source>
        <dbReference type="EMBL" id="CAB4551971.1"/>
    </source>
</evidence>
<name>A0A6J6CKN3_9ZZZZ</name>
<feature type="transmembrane region" description="Helical" evidence="1">
    <location>
        <begin position="373"/>
        <end position="396"/>
    </location>
</feature>
<dbReference type="InterPro" id="IPR000883">
    <property type="entry name" value="Cyt_C_Oxase_1"/>
</dbReference>
<feature type="transmembrane region" description="Helical" evidence="1">
    <location>
        <begin position="275"/>
        <end position="298"/>
    </location>
</feature>
<gene>
    <name evidence="3" type="ORF">UFOPK1495_00932</name>
</gene>
<feature type="transmembrane region" description="Helical" evidence="1">
    <location>
        <begin position="304"/>
        <end position="327"/>
    </location>
</feature>
<dbReference type="Gene3D" id="1.20.210.10">
    <property type="entry name" value="Cytochrome c oxidase-like, subunit I domain"/>
    <property type="match status" value="1"/>
</dbReference>
<keyword evidence="1" id="KW-0812">Transmembrane</keyword>
<feature type="transmembrane region" description="Helical" evidence="1">
    <location>
        <begin position="247"/>
        <end position="268"/>
    </location>
</feature>
<dbReference type="GO" id="GO:0015990">
    <property type="term" value="P:electron transport coupled proton transport"/>
    <property type="evidence" value="ECO:0007669"/>
    <property type="project" value="TreeGrafter"/>
</dbReference>